<feature type="signal peptide" evidence="1">
    <location>
        <begin position="1"/>
        <end position="19"/>
    </location>
</feature>
<dbReference type="RefSeq" id="WP_113824002.1">
    <property type="nucleotide sequence ID" value="NZ_QOCE01000033.1"/>
</dbReference>
<dbReference type="Gene3D" id="2.30.30.40">
    <property type="entry name" value="SH3 Domains"/>
    <property type="match status" value="1"/>
</dbReference>
<evidence type="ECO:0000256" key="1">
    <source>
        <dbReference type="SAM" id="SignalP"/>
    </source>
</evidence>
<sequence>MKIPALAIALFSLCGSAWAETFPALYEVTGVAADDVLNVRSAPNAGSSKVGTLVPDLKQIEVVMIDDAAKWGLISQGEGAGWVAMRFMRRMDQSAWHSLNQPLSCSGTEPFWSLGFDPAQRAISFDSLGESPDLFELEAGAVPQGRPPSTLGWQARSQTASMFAILHQSACSDGMSDRAYGLSVDLFIQQSDGLVGYSGCCSLDAP</sequence>
<keyword evidence="1" id="KW-0732">Signal</keyword>
<name>A0A366WUX4_9RHOB</name>
<dbReference type="EMBL" id="QOCE01000033">
    <property type="protein sequence ID" value="RBW54058.1"/>
    <property type="molecule type" value="Genomic_DNA"/>
</dbReference>
<organism evidence="2 3">
    <name type="scientific">Phaeobacter gallaeciensis</name>
    <dbReference type="NCBI Taxonomy" id="60890"/>
    <lineage>
        <taxon>Bacteria</taxon>
        <taxon>Pseudomonadati</taxon>
        <taxon>Pseudomonadota</taxon>
        <taxon>Alphaproteobacteria</taxon>
        <taxon>Rhodobacterales</taxon>
        <taxon>Roseobacteraceae</taxon>
        <taxon>Phaeobacter</taxon>
    </lineage>
</organism>
<accession>A0A366WUX4</accession>
<dbReference type="AlphaFoldDB" id="A0A366WUX4"/>
<evidence type="ECO:0000313" key="2">
    <source>
        <dbReference type="EMBL" id="RBW54058.1"/>
    </source>
</evidence>
<proteinExistence type="predicted"/>
<comment type="caution">
    <text evidence="2">The sequence shown here is derived from an EMBL/GenBank/DDBJ whole genome shotgun (WGS) entry which is preliminary data.</text>
</comment>
<reference evidence="2 3" key="1">
    <citation type="submission" date="2018-07" db="EMBL/GenBank/DDBJ databases">
        <title>Modular assembly of carbohydrate-degrading microbial communities in the ocean.</title>
        <authorList>
            <person name="Enke T.N."/>
            <person name="Datta M.S."/>
            <person name="Schwartzman J.A."/>
            <person name="Cermak N."/>
            <person name="Schmitz D.A."/>
            <person name="Barrere J."/>
            <person name="Cordero O.X."/>
        </authorList>
    </citation>
    <scope>NUCLEOTIDE SEQUENCE [LARGE SCALE GENOMIC DNA]</scope>
    <source>
        <strain evidence="2 3">C3M10</strain>
    </source>
</reference>
<dbReference type="OrthoDB" id="5489750at2"/>
<gene>
    <name evidence="2" type="ORF">DS909_13610</name>
</gene>
<protein>
    <submittedName>
        <fullName evidence="2">Peptide-binding protein</fullName>
    </submittedName>
</protein>
<dbReference type="Proteomes" id="UP000252706">
    <property type="component" value="Unassembled WGS sequence"/>
</dbReference>
<evidence type="ECO:0000313" key="3">
    <source>
        <dbReference type="Proteomes" id="UP000252706"/>
    </source>
</evidence>
<feature type="chain" id="PRO_5016695893" evidence="1">
    <location>
        <begin position="20"/>
        <end position="206"/>
    </location>
</feature>